<evidence type="ECO:0000256" key="6">
    <source>
        <dbReference type="ARBA" id="ARBA00023187"/>
    </source>
</evidence>
<dbReference type="InterPro" id="IPR056350">
    <property type="entry name" value="HAT_Syf1_central"/>
</dbReference>
<reference evidence="12" key="1">
    <citation type="submission" date="2017-02" db="UniProtKB">
        <authorList>
            <consortium name="WormBaseParasite"/>
        </authorList>
    </citation>
    <scope>IDENTIFICATION</scope>
</reference>
<dbReference type="PANTHER" id="PTHR11246">
    <property type="entry name" value="PRE-MRNA SPLICING FACTOR"/>
    <property type="match status" value="1"/>
</dbReference>
<evidence type="ECO:0000259" key="8">
    <source>
        <dbReference type="Pfam" id="PF23220"/>
    </source>
</evidence>
<dbReference type="AlphaFoldDB" id="A0A0M3KDX7"/>
<feature type="domain" description="Pre-mRNA-splicing factor SYF1 central HAT repeats" evidence="8">
    <location>
        <begin position="73"/>
        <end position="279"/>
    </location>
</feature>
<feature type="domain" description="Pre-mRNA-splicing factor Syf1-like N-terminal HAT-repeats" evidence="9">
    <location>
        <begin position="1"/>
        <end position="69"/>
    </location>
</feature>
<dbReference type="SUPFAM" id="SSF48452">
    <property type="entry name" value="TPR-like"/>
    <property type="match status" value="2"/>
</dbReference>
<dbReference type="GO" id="GO:0000349">
    <property type="term" value="P:generation of catalytic spliceosome for first transesterification step"/>
    <property type="evidence" value="ECO:0007669"/>
    <property type="project" value="TreeGrafter"/>
</dbReference>
<evidence type="ECO:0000313" key="12">
    <source>
        <dbReference type="WBParaSite" id="ASIM_0001918201-mRNA-1"/>
    </source>
</evidence>
<keyword evidence="4" id="KW-0747">Spliceosome</keyword>
<dbReference type="Proteomes" id="UP000267096">
    <property type="component" value="Unassembled WGS sequence"/>
</dbReference>
<dbReference type="FunFam" id="1.25.40.10:FF:000137">
    <property type="entry name" value="Pre-mRNA-splicing factor syf1"/>
    <property type="match status" value="1"/>
</dbReference>
<dbReference type="GO" id="GO:0000974">
    <property type="term" value="C:Prp19 complex"/>
    <property type="evidence" value="ECO:0007669"/>
    <property type="project" value="TreeGrafter"/>
</dbReference>
<keyword evidence="3" id="KW-0507">mRNA processing</keyword>
<evidence type="ECO:0000313" key="10">
    <source>
        <dbReference type="EMBL" id="VDK65351.1"/>
    </source>
</evidence>
<gene>
    <name evidence="10" type="ORF">ASIM_LOCUS18574</name>
</gene>
<evidence type="ECO:0000256" key="1">
    <source>
        <dbReference type="ARBA" id="ARBA00004123"/>
    </source>
</evidence>
<dbReference type="Pfam" id="PF23220">
    <property type="entry name" value="HAT_Syf1_M"/>
    <property type="match status" value="1"/>
</dbReference>
<dbReference type="OrthoDB" id="10067343at2759"/>
<dbReference type="WBParaSite" id="ASIM_0001918201-mRNA-1">
    <property type="protein sequence ID" value="ASIM_0001918201-mRNA-1"/>
    <property type="gene ID" value="ASIM_0001918201"/>
</dbReference>
<evidence type="ECO:0000256" key="3">
    <source>
        <dbReference type="ARBA" id="ARBA00022664"/>
    </source>
</evidence>
<proteinExistence type="inferred from homology"/>
<organism evidence="12">
    <name type="scientific">Anisakis simplex</name>
    <name type="common">Herring worm</name>
    <dbReference type="NCBI Taxonomy" id="6269"/>
    <lineage>
        <taxon>Eukaryota</taxon>
        <taxon>Metazoa</taxon>
        <taxon>Ecdysozoa</taxon>
        <taxon>Nematoda</taxon>
        <taxon>Chromadorea</taxon>
        <taxon>Rhabditida</taxon>
        <taxon>Spirurina</taxon>
        <taxon>Ascaridomorpha</taxon>
        <taxon>Ascaridoidea</taxon>
        <taxon>Anisakidae</taxon>
        <taxon>Anisakis</taxon>
        <taxon>Anisakis simplex complex</taxon>
    </lineage>
</organism>
<dbReference type="SMART" id="SM00386">
    <property type="entry name" value="HAT"/>
    <property type="match status" value="3"/>
</dbReference>
<keyword evidence="5" id="KW-0677">Repeat</keyword>
<keyword evidence="7" id="KW-0539">Nucleus</keyword>
<evidence type="ECO:0000313" key="11">
    <source>
        <dbReference type="Proteomes" id="UP000267096"/>
    </source>
</evidence>
<keyword evidence="6" id="KW-0508">mRNA splicing</keyword>
<protein>
    <submittedName>
        <fullName evidence="12">Pre-mRNA-splicing factor SYF1 (inferred by orthology to a human protein)</fullName>
    </submittedName>
</protein>
<dbReference type="GO" id="GO:0071007">
    <property type="term" value="C:U2-type catalytic step 2 spliceosome"/>
    <property type="evidence" value="ECO:0007669"/>
    <property type="project" value="TreeGrafter"/>
</dbReference>
<evidence type="ECO:0000256" key="4">
    <source>
        <dbReference type="ARBA" id="ARBA00022728"/>
    </source>
</evidence>
<dbReference type="InterPro" id="IPR003107">
    <property type="entry name" value="HAT"/>
</dbReference>
<evidence type="ECO:0000259" key="9">
    <source>
        <dbReference type="Pfam" id="PF23233"/>
    </source>
</evidence>
<evidence type="ECO:0000256" key="7">
    <source>
        <dbReference type="ARBA" id="ARBA00023242"/>
    </source>
</evidence>
<dbReference type="Gene3D" id="1.25.40.10">
    <property type="entry name" value="Tetratricopeptide repeat domain"/>
    <property type="match status" value="1"/>
</dbReference>
<dbReference type="GO" id="GO:0071014">
    <property type="term" value="C:post-mRNA release spliceosomal complex"/>
    <property type="evidence" value="ECO:0007669"/>
    <property type="project" value="TreeGrafter"/>
</dbReference>
<evidence type="ECO:0000256" key="2">
    <source>
        <dbReference type="ARBA" id="ARBA00008644"/>
    </source>
</evidence>
<dbReference type="InterPro" id="IPR045075">
    <property type="entry name" value="Syf1-like"/>
</dbReference>
<comment type="subcellular location">
    <subcellularLocation>
        <location evidence="1">Nucleus</location>
    </subcellularLocation>
</comment>
<keyword evidence="11" id="KW-1185">Reference proteome</keyword>
<name>A0A0M3KDX7_ANISI</name>
<comment type="similarity">
    <text evidence="2">Belongs to the crooked-neck family.</text>
</comment>
<reference evidence="10 11" key="2">
    <citation type="submission" date="2018-11" db="EMBL/GenBank/DDBJ databases">
        <authorList>
            <consortium name="Pathogen Informatics"/>
        </authorList>
    </citation>
    <scope>NUCLEOTIDE SEQUENCE [LARGE SCALE GENOMIC DNA]</scope>
</reference>
<dbReference type="InterPro" id="IPR055433">
    <property type="entry name" value="HAT_Syf1-like_N"/>
</dbReference>
<evidence type="ECO:0000256" key="5">
    <source>
        <dbReference type="ARBA" id="ARBA00022737"/>
    </source>
</evidence>
<dbReference type="EMBL" id="UYRR01035723">
    <property type="protein sequence ID" value="VDK65351.1"/>
    <property type="molecule type" value="Genomic_DNA"/>
</dbReference>
<dbReference type="PANTHER" id="PTHR11246:SF5">
    <property type="entry name" value="PRE-MRNA-SPLICING FACTOR SYF1"/>
    <property type="match status" value="1"/>
</dbReference>
<sequence length="309" mass="36859">MPRIWMDYCELMTQQRYITATRRIFDRALRALPITQHDRIWPLYIKFVTSHAIPETTIRVYRRYLKLLPKNREDFVEYLREIDRLDDAAQQLAILVNDDKLVSEHGKTTHQLWTELCELISKNPNKVHSLNVDSIIRQGIQRYSDQVGILWCSLAEYYIRGGHFEKARDVYEEAIVSVKTVRDFTQIFDAYANFAERSTAAKMDEINKSETMNQKERELELELLFARFEHLMDRRPLLLNSVLLRQNPHNAHEWLNRVQLYEGNKQKQIETYEEAVRTIQPKLQTGKLSNVWIGFAKFYEEHKQLNEVR</sequence>
<accession>A0A0M3KDX7</accession>
<dbReference type="Pfam" id="PF23233">
    <property type="entry name" value="HAT_Syf1_CNRKL1_N"/>
    <property type="match status" value="1"/>
</dbReference>
<dbReference type="InterPro" id="IPR011990">
    <property type="entry name" value="TPR-like_helical_dom_sf"/>
</dbReference>